<keyword evidence="1" id="KW-0812">Transmembrane</keyword>
<organism evidence="2 3">
    <name type="scientific">Serendipita indica (strain DSM 11827)</name>
    <name type="common">Root endophyte fungus</name>
    <name type="synonym">Piriformospora indica</name>
    <dbReference type="NCBI Taxonomy" id="1109443"/>
    <lineage>
        <taxon>Eukaryota</taxon>
        <taxon>Fungi</taxon>
        <taxon>Dikarya</taxon>
        <taxon>Basidiomycota</taxon>
        <taxon>Agaricomycotina</taxon>
        <taxon>Agaricomycetes</taxon>
        <taxon>Sebacinales</taxon>
        <taxon>Serendipitaceae</taxon>
        <taxon>Serendipita</taxon>
    </lineage>
</organism>
<gene>
    <name evidence="2" type="ORF">PIIN_08879</name>
</gene>
<dbReference type="AlphaFoldDB" id="G4TUB6"/>
<sequence>MAVRPLFVRKPRRSATNAAIAIVVGYFAHRLVPRTPLATVLAEMVVAFVGLAALTLFILAHHRKAGQARIINQTQEEVILIGIFGLFWVAFLLGLRAWNDRHGFGSLAATAADPAETLQDITPPLHRQSARIGECVGGHMMCVVQDSRRYW</sequence>
<dbReference type="HOGENOM" id="CLU_120070_0_0_1"/>
<dbReference type="EMBL" id="CAFZ01000371">
    <property type="protein sequence ID" value="CCA74909.1"/>
    <property type="molecule type" value="Genomic_DNA"/>
</dbReference>
<comment type="caution">
    <text evidence="2">The sequence shown here is derived from an EMBL/GenBank/DDBJ whole genome shotgun (WGS) entry which is preliminary data.</text>
</comment>
<proteinExistence type="predicted"/>
<feature type="transmembrane region" description="Helical" evidence="1">
    <location>
        <begin position="79"/>
        <end position="98"/>
    </location>
</feature>
<evidence type="ECO:0000313" key="3">
    <source>
        <dbReference type="Proteomes" id="UP000007148"/>
    </source>
</evidence>
<dbReference type="OrthoDB" id="3266871at2759"/>
<feature type="transmembrane region" description="Helical" evidence="1">
    <location>
        <begin position="38"/>
        <end position="59"/>
    </location>
</feature>
<dbReference type="STRING" id="1109443.G4TUB6"/>
<feature type="transmembrane region" description="Helical" evidence="1">
    <location>
        <begin position="14"/>
        <end position="32"/>
    </location>
</feature>
<dbReference type="eggNOG" id="ENOG502T26V">
    <property type="taxonomic scope" value="Eukaryota"/>
</dbReference>
<evidence type="ECO:0000256" key="1">
    <source>
        <dbReference type="SAM" id="Phobius"/>
    </source>
</evidence>
<protein>
    <submittedName>
        <fullName evidence="2">Uncharacterized protein</fullName>
    </submittedName>
</protein>
<dbReference type="InParanoid" id="G4TUB6"/>
<keyword evidence="1" id="KW-0472">Membrane</keyword>
<keyword evidence="1" id="KW-1133">Transmembrane helix</keyword>
<name>G4TUB6_SERID</name>
<reference evidence="2 3" key="1">
    <citation type="journal article" date="2011" name="PLoS Pathog.">
        <title>Endophytic Life Strategies Decoded by Genome and Transcriptome Analyses of the Mutualistic Root Symbiont Piriformospora indica.</title>
        <authorList>
            <person name="Zuccaro A."/>
            <person name="Lahrmann U."/>
            <person name="Guldener U."/>
            <person name="Langen G."/>
            <person name="Pfiffi S."/>
            <person name="Biedenkopf D."/>
            <person name="Wong P."/>
            <person name="Samans B."/>
            <person name="Grimm C."/>
            <person name="Basiewicz M."/>
            <person name="Murat C."/>
            <person name="Martin F."/>
            <person name="Kogel K.H."/>
        </authorList>
    </citation>
    <scope>NUCLEOTIDE SEQUENCE [LARGE SCALE GENOMIC DNA]</scope>
    <source>
        <strain evidence="2 3">DSM 11827</strain>
    </source>
</reference>
<accession>G4TUB6</accession>
<keyword evidence="3" id="KW-1185">Reference proteome</keyword>
<evidence type="ECO:0000313" key="2">
    <source>
        <dbReference type="EMBL" id="CCA74909.1"/>
    </source>
</evidence>
<dbReference type="Proteomes" id="UP000007148">
    <property type="component" value="Unassembled WGS sequence"/>
</dbReference>
<dbReference type="OMA" id="IVEEWSF"/>